<name>A0A3M7PXZ6_BRAPC</name>
<evidence type="ECO:0000313" key="2">
    <source>
        <dbReference type="EMBL" id="RNA04072.1"/>
    </source>
</evidence>
<evidence type="ECO:0000313" key="3">
    <source>
        <dbReference type="Proteomes" id="UP000276133"/>
    </source>
</evidence>
<gene>
    <name evidence="2" type="ORF">BpHYR1_054218</name>
</gene>
<reference evidence="2 3" key="1">
    <citation type="journal article" date="2018" name="Sci. Rep.">
        <title>Genomic signatures of local adaptation to the degree of environmental predictability in rotifers.</title>
        <authorList>
            <person name="Franch-Gras L."/>
            <person name="Hahn C."/>
            <person name="Garcia-Roger E.M."/>
            <person name="Carmona M.J."/>
            <person name="Serra M."/>
            <person name="Gomez A."/>
        </authorList>
    </citation>
    <scope>NUCLEOTIDE SEQUENCE [LARGE SCALE GENOMIC DNA]</scope>
    <source>
        <strain evidence="2">HYR1</strain>
    </source>
</reference>
<feature type="transmembrane region" description="Helical" evidence="1">
    <location>
        <begin position="63"/>
        <end position="82"/>
    </location>
</feature>
<organism evidence="2 3">
    <name type="scientific">Brachionus plicatilis</name>
    <name type="common">Marine rotifer</name>
    <name type="synonym">Brachionus muelleri</name>
    <dbReference type="NCBI Taxonomy" id="10195"/>
    <lineage>
        <taxon>Eukaryota</taxon>
        <taxon>Metazoa</taxon>
        <taxon>Spiralia</taxon>
        <taxon>Gnathifera</taxon>
        <taxon>Rotifera</taxon>
        <taxon>Eurotatoria</taxon>
        <taxon>Monogononta</taxon>
        <taxon>Pseudotrocha</taxon>
        <taxon>Ploima</taxon>
        <taxon>Brachionidae</taxon>
        <taxon>Brachionus</taxon>
    </lineage>
</organism>
<evidence type="ECO:0008006" key="4">
    <source>
        <dbReference type="Google" id="ProtNLM"/>
    </source>
</evidence>
<keyword evidence="1" id="KW-1133">Transmembrane helix</keyword>
<comment type="caution">
    <text evidence="2">The sequence shown here is derived from an EMBL/GenBank/DDBJ whole genome shotgun (WGS) entry which is preliminary data.</text>
</comment>
<proteinExistence type="predicted"/>
<protein>
    <recommendedName>
        <fullName evidence="4">Transmembrane protein</fullName>
    </recommendedName>
</protein>
<keyword evidence="1" id="KW-0812">Transmembrane</keyword>
<feature type="transmembrane region" description="Helical" evidence="1">
    <location>
        <begin position="29"/>
        <end position="48"/>
    </location>
</feature>
<evidence type="ECO:0000256" key="1">
    <source>
        <dbReference type="SAM" id="Phobius"/>
    </source>
</evidence>
<keyword evidence="3" id="KW-1185">Reference proteome</keyword>
<keyword evidence="1" id="KW-0472">Membrane</keyword>
<dbReference type="EMBL" id="REGN01008244">
    <property type="protein sequence ID" value="RNA04072.1"/>
    <property type="molecule type" value="Genomic_DNA"/>
</dbReference>
<sequence length="166" mass="19127">MKFRVSKDRKICIFKKELLLLALLPEKQLLGNLLNFGLISFAFFVNLVNNPLSFFPSGSFCQMLPFVVFELVFGFNLVLDLFQSCGKIGSFKYHLFISFSTDTQKKNIYLLNYSVRNDYSHESSCQITIVNLNTRKATTEFESGFKKPTLGCYSMCQINQKFNCEN</sequence>
<dbReference type="Proteomes" id="UP000276133">
    <property type="component" value="Unassembled WGS sequence"/>
</dbReference>
<accession>A0A3M7PXZ6</accession>
<dbReference type="AlphaFoldDB" id="A0A3M7PXZ6"/>